<keyword evidence="2" id="KW-1185">Reference proteome</keyword>
<proteinExistence type="predicted"/>
<evidence type="ECO:0000313" key="2">
    <source>
        <dbReference type="Proteomes" id="UP001145114"/>
    </source>
</evidence>
<accession>A0ACC1HRY2</accession>
<protein>
    <submittedName>
        <fullName evidence="1">Uncharacterized protein</fullName>
    </submittedName>
</protein>
<dbReference type="Proteomes" id="UP001145114">
    <property type="component" value="Unassembled WGS sequence"/>
</dbReference>
<name>A0ACC1HRY2_9FUNG</name>
<comment type="caution">
    <text evidence="1">The sequence shown here is derived from an EMBL/GenBank/DDBJ whole genome shotgun (WGS) entry which is preliminary data.</text>
</comment>
<reference evidence="1" key="1">
    <citation type="submission" date="2022-06" db="EMBL/GenBank/DDBJ databases">
        <title>Phylogenomic reconstructions and comparative analyses of Kickxellomycotina fungi.</title>
        <authorList>
            <person name="Reynolds N.K."/>
            <person name="Stajich J.E."/>
            <person name="Barry K."/>
            <person name="Grigoriev I.V."/>
            <person name="Crous P."/>
            <person name="Smith M.E."/>
        </authorList>
    </citation>
    <scope>NUCLEOTIDE SEQUENCE</scope>
    <source>
        <strain evidence="1">RSA 2271</strain>
    </source>
</reference>
<gene>
    <name evidence="1" type="ORF">EV182_005257</name>
</gene>
<sequence>MADSLEDEFLIDEAYLSPVEAAVGGGKLAVGNHQGKAKTAAATTGKSKHDNDEEEGAAAGPKNKRRKIKG</sequence>
<feature type="non-terminal residue" evidence="1">
    <location>
        <position position="70"/>
    </location>
</feature>
<evidence type="ECO:0000313" key="1">
    <source>
        <dbReference type="EMBL" id="KAJ1677873.1"/>
    </source>
</evidence>
<dbReference type="EMBL" id="JAMZIH010001820">
    <property type="protein sequence ID" value="KAJ1677873.1"/>
    <property type="molecule type" value="Genomic_DNA"/>
</dbReference>
<organism evidence="1 2">
    <name type="scientific">Spiromyces aspiralis</name>
    <dbReference type="NCBI Taxonomy" id="68401"/>
    <lineage>
        <taxon>Eukaryota</taxon>
        <taxon>Fungi</taxon>
        <taxon>Fungi incertae sedis</taxon>
        <taxon>Zoopagomycota</taxon>
        <taxon>Kickxellomycotina</taxon>
        <taxon>Kickxellomycetes</taxon>
        <taxon>Kickxellales</taxon>
        <taxon>Kickxellaceae</taxon>
        <taxon>Spiromyces</taxon>
    </lineage>
</organism>